<dbReference type="EMBL" id="CACVBM020000244">
    <property type="protein sequence ID" value="CAA7016676.1"/>
    <property type="molecule type" value="Genomic_DNA"/>
</dbReference>
<protein>
    <submittedName>
        <fullName evidence="2">Uncharacterized protein</fullName>
    </submittedName>
</protein>
<name>A0A6D2HU00_9BRAS</name>
<evidence type="ECO:0000256" key="1">
    <source>
        <dbReference type="SAM" id="Coils"/>
    </source>
</evidence>
<organism evidence="2 3">
    <name type="scientific">Microthlaspi erraticum</name>
    <dbReference type="NCBI Taxonomy" id="1685480"/>
    <lineage>
        <taxon>Eukaryota</taxon>
        <taxon>Viridiplantae</taxon>
        <taxon>Streptophyta</taxon>
        <taxon>Embryophyta</taxon>
        <taxon>Tracheophyta</taxon>
        <taxon>Spermatophyta</taxon>
        <taxon>Magnoliopsida</taxon>
        <taxon>eudicotyledons</taxon>
        <taxon>Gunneridae</taxon>
        <taxon>Pentapetalae</taxon>
        <taxon>rosids</taxon>
        <taxon>malvids</taxon>
        <taxon>Brassicales</taxon>
        <taxon>Brassicaceae</taxon>
        <taxon>Coluteocarpeae</taxon>
        <taxon>Microthlaspi</taxon>
    </lineage>
</organism>
<comment type="caution">
    <text evidence="2">The sequence shown here is derived from an EMBL/GenBank/DDBJ whole genome shotgun (WGS) entry which is preliminary data.</text>
</comment>
<feature type="coiled-coil region" evidence="1">
    <location>
        <begin position="12"/>
        <end position="46"/>
    </location>
</feature>
<sequence length="98" mass="11480">MNDALTKMQTNIDDLRGMEKKHKEDIAKEEIELAATNDELEQGRINQKIDLLREELDLIEAHIPILINERHTLVRAKTMKPISTVFKTSYNAKRKFYN</sequence>
<proteinExistence type="predicted"/>
<evidence type="ECO:0000313" key="3">
    <source>
        <dbReference type="Proteomes" id="UP000467841"/>
    </source>
</evidence>
<reference evidence="2" key="1">
    <citation type="submission" date="2020-01" db="EMBL/GenBank/DDBJ databases">
        <authorList>
            <person name="Mishra B."/>
        </authorList>
    </citation>
    <scope>NUCLEOTIDE SEQUENCE [LARGE SCALE GENOMIC DNA]</scope>
</reference>
<evidence type="ECO:0000313" key="2">
    <source>
        <dbReference type="EMBL" id="CAA7016676.1"/>
    </source>
</evidence>
<dbReference type="AlphaFoldDB" id="A0A6D2HU00"/>
<keyword evidence="3" id="KW-1185">Reference proteome</keyword>
<keyword evidence="1" id="KW-0175">Coiled coil</keyword>
<dbReference type="Proteomes" id="UP000467841">
    <property type="component" value="Unassembled WGS sequence"/>
</dbReference>
<accession>A0A6D2HU00</accession>
<gene>
    <name evidence="2" type="ORF">MERR_LOCUS3911</name>
</gene>